<protein>
    <submittedName>
        <fullName evidence="1">Uncharacterized protein</fullName>
    </submittedName>
</protein>
<gene>
    <name evidence="1" type="ORF">DEO72_LG1g2628</name>
</gene>
<evidence type="ECO:0000313" key="2">
    <source>
        <dbReference type="Proteomes" id="UP000501690"/>
    </source>
</evidence>
<organism evidence="1 2">
    <name type="scientific">Vigna unguiculata</name>
    <name type="common">Cowpea</name>
    <dbReference type="NCBI Taxonomy" id="3917"/>
    <lineage>
        <taxon>Eukaryota</taxon>
        <taxon>Viridiplantae</taxon>
        <taxon>Streptophyta</taxon>
        <taxon>Embryophyta</taxon>
        <taxon>Tracheophyta</taxon>
        <taxon>Spermatophyta</taxon>
        <taxon>Magnoliopsida</taxon>
        <taxon>eudicotyledons</taxon>
        <taxon>Gunneridae</taxon>
        <taxon>Pentapetalae</taxon>
        <taxon>rosids</taxon>
        <taxon>fabids</taxon>
        <taxon>Fabales</taxon>
        <taxon>Fabaceae</taxon>
        <taxon>Papilionoideae</taxon>
        <taxon>50 kb inversion clade</taxon>
        <taxon>NPAAA clade</taxon>
        <taxon>indigoferoid/millettioid clade</taxon>
        <taxon>Phaseoleae</taxon>
        <taxon>Vigna</taxon>
    </lineage>
</organism>
<evidence type="ECO:0000313" key="1">
    <source>
        <dbReference type="EMBL" id="QCD78991.1"/>
    </source>
</evidence>
<reference evidence="1 2" key="1">
    <citation type="submission" date="2019-04" db="EMBL/GenBank/DDBJ databases">
        <title>An improved genome assembly and genetic linkage map for asparagus bean, Vigna unguiculata ssp. sesquipedialis.</title>
        <authorList>
            <person name="Xia Q."/>
            <person name="Zhang R."/>
            <person name="Dong Y."/>
        </authorList>
    </citation>
    <scope>NUCLEOTIDE SEQUENCE [LARGE SCALE GENOMIC DNA]</scope>
    <source>
        <tissue evidence="1">Leaf</tissue>
    </source>
</reference>
<accession>A0A4D6KWW6</accession>
<sequence>MPPTSRSFKRRMKALLWQSRLEGGDTASHGVGLWSVSHRRKQRCSVVDSRPCR</sequence>
<dbReference type="EMBL" id="CP039345">
    <property type="protein sequence ID" value="QCD78991.1"/>
    <property type="molecule type" value="Genomic_DNA"/>
</dbReference>
<keyword evidence="2" id="KW-1185">Reference proteome</keyword>
<proteinExistence type="predicted"/>
<dbReference type="AlphaFoldDB" id="A0A4D6KWW6"/>
<dbReference type="Proteomes" id="UP000501690">
    <property type="component" value="Linkage Group LG1"/>
</dbReference>
<name>A0A4D6KWW6_VIGUN</name>